<feature type="disulfide bond" evidence="6">
    <location>
        <begin position="1029"/>
        <end position="1039"/>
    </location>
</feature>
<feature type="disulfide bond" evidence="6">
    <location>
        <begin position="1224"/>
        <end position="1233"/>
    </location>
</feature>
<evidence type="ECO:0000313" key="11">
    <source>
        <dbReference type="Proteomes" id="UP001159427"/>
    </source>
</evidence>
<feature type="disulfide bond" evidence="6">
    <location>
        <begin position="1127"/>
        <end position="1136"/>
    </location>
</feature>
<evidence type="ECO:0000259" key="8">
    <source>
        <dbReference type="PROSITE" id="PS50024"/>
    </source>
</evidence>
<feature type="disulfide bond" evidence="6">
    <location>
        <begin position="902"/>
        <end position="911"/>
    </location>
</feature>
<dbReference type="Pfam" id="PF26129">
    <property type="entry name" value="Vwde"/>
    <property type="match status" value="1"/>
</dbReference>
<dbReference type="InterPro" id="IPR001881">
    <property type="entry name" value="EGF-like_Ca-bd_dom"/>
</dbReference>
<name>A0ABN8M702_9CNID</name>
<feature type="transmembrane region" description="Helical" evidence="7">
    <location>
        <begin position="1389"/>
        <end position="1412"/>
    </location>
</feature>
<evidence type="ECO:0000256" key="5">
    <source>
        <dbReference type="ARBA" id="ARBA00023180"/>
    </source>
</evidence>
<dbReference type="Pfam" id="PF01390">
    <property type="entry name" value="SEA"/>
    <property type="match status" value="1"/>
</dbReference>
<dbReference type="InterPro" id="IPR000742">
    <property type="entry name" value="EGF"/>
</dbReference>
<feature type="domain" description="EGF-like" evidence="9">
    <location>
        <begin position="988"/>
        <end position="1023"/>
    </location>
</feature>
<dbReference type="InterPro" id="IPR018097">
    <property type="entry name" value="EGF_Ca-bd_CS"/>
</dbReference>
<dbReference type="PANTHER" id="PTHR24049:SF22">
    <property type="entry name" value="DROSOPHILA CRUMBS HOMOLOG"/>
    <property type="match status" value="1"/>
</dbReference>
<keyword evidence="7" id="KW-1133">Transmembrane helix</keyword>
<evidence type="ECO:0000313" key="10">
    <source>
        <dbReference type="EMBL" id="CAH3025004.1"/>
    </source>
</evidence>
<keyword evidence="4 6" id="KW-1015">Disulfide bond</keyword>
<feature type="domain" description="EGF-like" evidence="9">
    <location>
        <begin position="1025"/>
        <end position="1060"/>
    </location>
</feature>
<dbReference type="InterPro" id="IPR051022">
    <property type="entry name" value="Notch_Cell-Fate_Det"/>
</dbReference>
<feature type="disulfide bond" evidence="6">
    <location>
        <begin position="992"/>
        <end position="1002"/>
    </location>
</feature>
<feature type="disulfide bond" evidence="6">
    <location>
        <begin position="918"/>
        <end position="928"/>
    </location>
</feature>
<evidence type="ECO:0000256" key="6">
    <source>
        <dbReference type="PROSITE-ProRule" id="PRU00076"/>
    </source>
</evidence>
<dbReference type="PROSITE" id="PS50024">
    <property type="entry name" value="SEA"/>
    <property type="match status" value="1"/>
</dbReference>
<feature type="disulfide bond" evidence="6">
    <location>
        <begin position="1203"/>
        <end position="1213"/>
    </location>
</feature>
<keyword evidence="7" id="KW-0472">Membrane</keyword>
<feature type="domain" description="EGF-like" evidence="9">
    <location>
        <begin position="914"/>
        <end position="949"/>
    </location>
</feature>
<feature type="domain" description="EGF-like" evidence="9">
    <location>
        <begin position="1139"/>
        <end position="1197"/>
    </location>
</feature>
<dbReference type="PROSITE" id="PS50026">
    <property type="entry name" value="EGF_3"/>
    <property type="match status" value="9"/>
</dbReference>
<feature type="disulfide bond" evidence="6">
    <location>
        <begin position="1108"/>
        <end position="1125"/>
    </location>
</feature>
<keyword evidence="1 6" id="KW-0245">EGF-like domain</keyword>
<dbReference type="PANTHER" id="PTHR24049">
    <property type="entry name" value="CRUMBS FAMILY MEMBER"/>
    <property type="match status" value="1"/>
</dbReference>
<dbReference type="InterPro" id="IPR013032">
    <property type="entry name" value="EGF-like_CS"/>
</dbReference>
<dbReference type="PROSITE" id="PS01187">
    <property type="entry name" value="EGF_CA"/>
    <property type="match status" value="4"/>
</dbReference>
<evidence type="ECO:0000256" key="3">
    <source>
        <dbReference type="ARBA" id="ARBA00022737"/>
    </source>
</evidence>
<evidence type="ECO:0000256" key="2">
    <source>
        <dbReference type="ARBA" id="ARBA00022729"/>
    </source>
</evidence>
<proteinExistence type="predicted"/>
<sequence length="1476" mass="162166">MKEYDSPCPGKPLVSFLKGMDYSLNSLISCNVTARYTTSPLNTWCVPKSVQEPFFAGLKVSPNRLKIKECSLDITTFTITPTIPIAASELQRDKYLKISFWSSDGIEIDSDDCEVELKDLQPITVRVIARCTTTEQSPTVDKRIVPTIEGGHSPFWNRSSHLPSVAVSVETNSENIHTCETYTDPHYSTLPLFDNASGRWGSRSSFAFMEQGDFILYRNSERNFEVHTRLWSCGGSATCNCGVVLRDHNDVIEFSCCNQDLVYSDVTPLVAKLRSKKRLAPGILITQTIPGFNSQYLVTFPSGVKVRIMRNGVGINVLLQTTRARHFANESGLCVISNPRNGNHFRIKAGQSYFDTLPPPVLDTAVDCKVPCACYGKGEEGRTECQRELPVHFPNIMDQGGTPVILTGENNIDGRRKRSIKYTDDLTDEDFELFKLHAGSKRSNRHKRALPPKAKFSKGNATQYCTKRLSDTEIGKLCANLGANLQELVDSCAVDLELTGETAFAISVASLLMNECGEIAGRNLSYYLNASNEEKPEVPSYLTNIIKKLCPNDCTFNGRCVNGSCICNEGYTANDCAIPIYQIPQISMLQGNGLCDRRQRPCRKVTVMGTGFVNSTNMTCHITKFKVVNSSWTPNNTEIRLPGTMTDLALTECRLPELPVMPGHYHEKIEGTPAAGLMISLSNDGEHKSAKNLTFISYDSACLSCNVSTGCVLKGNSCFINRYCFAPNETNPNDLCYQCLPDVSESRWTKRQVNLPPRFAISTQHFALFEELLKLVIEVFDPEGMPVNVSLANGSPIDAAMRDNVLIWNVTNNAKTHFFLRATDICQATSSSNISVSLVDCQCRNGSCVPHPNKPRGSGFYTCDCVPGFTGDKCETNIDDCRSYPCIRGRCIDGINNFTCICDAGYMGKTCDIDYDDCSSSPCDHGNCSDFTGAYRCSCEPGYGGQNCNIDINECQSSPCIHGTCFDGVNGYNCSCHNGYMGHNCDVAMVGCLSSPCGHGRCIDGNNTFTCTCDSGFVGRTCNIDYDDCSSSPCIHGTCVDLVNSYSCSCAVGFNGTNCDKIITSCTNDSCYSNVTCYENNQTISCGPCPPGLTGNGKNCYVLTECQCKNGSCVPNPRRPGSYNCDCFSGFTGDKCETNIDECQSNPCYRGSSSFPSPGNVDVTKWSFTGPLAGRCIDDINNFTCICSPGYVGRTCDVDYDDCSPFPCVHGRCIDSVNNFSCICDAGYVGRTCNIDNDDCSSSHCVHVVSESSTVPSKPTTELVQEGITTGFELVLRVYEEWDDRFRVETSDQFKSLAGVLKNEMLKIYSRVPKFKNVTIISMRPDELLVVEFKLTFETKVSVKDALAPLKKKVSSGQLGSLKVDPNSLKLKINSQEKGSSEPQHASKLPIIIGVSCAAFVFIAIPTLCAVFKWNRSVKNSLLPRSNSRVGSGSAMPQEMIFRKVDYKSQATRVKEQKFSLQEKIQLSEVNNGIDF</sequence>
<feature type="disulfide bond" evidence="6">
    <location>
        <begin position="1050"/>
        <end position="1059"/>
    </location>
</feature>
<accession>A0ABN8M702</accession>
<evidence type="ECO:0000256" key="1">
    <source>
        <dbReference type="ARBA" id="ARBA00022536"/>
    </source>
</evidence>
<feature type="domain" description="EGF-like" evidence="9">
    <location>
        <begin position="837"/>
        <end position="875"/>
    </location>
</feature>
<dbReference type="PROSITE" id="PS00010">
    <property type="entry name" value="ASX_HYDROXYL"/>
    <property type="match status" value="7"/>
</dbReference>
<feature type="domain" description="EGF-like" evidence="9">
    <location>
        <begin position="1102"/>
        <end position="1137"/>
    </location>
</feature>
<dbReference type="InterPro" id="IPR009030">
    <property type="entry name" value="Growth_fac_rcpt_cys_sf"/>
</dbReference>
<dbReference type="SMART" id="SM00179">
    <property type="entry name" value="EGF_CA"/>
    <property type="match status" value="9"/>
</dbReference>
<feature type="domain" description="EGF-like" evidence="9">
    <location>
        <begin position="951"/>
        <end position="986"/>
    </location>
</feature>
<dbReference type="Pfam" id="PF12661">
    <property type="entry name" value="hEGF"/>
    <property type="match status" value="4"/>
</dbReference>
<dbReference type="InterPro" id="IPR000152">
    <property type="entry name" value="EGF-type_Asp/Asn_hydroxyl_site"/>
</dbReference>
<dbReference type="PROSITE" id="PS00022">
    <property type="entry name" value="EGF_1"/>
    <property type="match status" value="9"/>
</dbReference>
<feature type="disulfide bond" evidence="6">
    <location>
        <begin position="881"/>
        <end position="891"/>
    </location>
</feature>
<feature type="disulfide bond" evidence="6">
    <location>
        <begin position="976"/>
        <end position="985"/>
    </location>
</feature>
<keyword evidence="3" id="KW-0677">Repeat</keyword>
<feature type="disulfide bond" evidence="6">
    <location>
        <begin position="1187"/>
        <end position="1196"/>
    </location>
</feature>
<feature type="disulfide bond" evidence="6">
    <location>
        <begin position="939"/>
        <end position="948"/>
    </location>
</feature>
<reference evidence="10 11" key="1">
    <citation type="submission" date="2022-05" db="EMBL/GenBank/DDBJ databases">
        <authorList>
            <consortium name="Genoscope - CEA"/>
            <person name="William W."/>
        </authorList>
    </citation>
    <scope>NUCLEOTIDE SEQUENCE [LARGE SCALE GENOMIC DNA]</scope>
</reference>
<protein>
    <submittedName>
        <fullName evidence="10">Uncharacterized protein</fullName>
    </submittedName>
</protein>
<dbReference type="CDD" id="cd00054">
    <property type="entry name" value="EGF_CA"/>
    <property type="match status" value="7"/>
</dbReference>
<gene>
    <name evidence="10" type="ORF">PEVE_00024781</name>
</gene>
<keyword evidence="2" id="KW-0732">Signal</keyword>
<organism evidence="10 11">
    <name type="scientific">Porites evermanni</name>
    <dbReference type="NCBI Taxonomy" id="104178"/>
    <lineage>
        <taxon>Eukaryota</taxon>
        <taxon>Metazoa</taxon>
        <taxon>Cnidaria</taxon>
        <taxon>Anthozoa</taxon>
        <taxon>Hexacorallia</taxon>
        <taxon>Scleractinia</taxon>
        <taxon>Fungiina</taxon>
        <taxon>Poritidae</taxon>
        <taxon>Porites</taxon>
    </lineage>
</organism>
<dbReference type="PROSITE" id="PS01186">
    <property type="entry name" value="EGF_2"/>
    <property type="match status" value="9"/>
</dbReference>
<comment type="caution">
    <text evidence="6">Lacks conserved residue(s) required for the propagation of feature annotation.</text>
</comment>
<keyword evidence="11" id="KW-1185">Reference proteome</keyword>
<dbReference type="SMART" id="SM00181">
    <property type="entry name" value="EGF"/>
    <property type="match status" value="11"/>
</dbReference>
<dbReference type="SUPFAM" id="SSF57184">
    <property type="entry name" value="Growth factor receptor domain"/>
    <property type="match status" value="1"/>
</dbReference>
<feature type="domain" description="EGF-like" evidence="9">
    <location>
        <begin position="877"/>
        <end position="912"/>
    </location>
</feature>
<dbReference type="Gene3D" id="2.10.25.10">
    <property type="entry name" value="Laminin"/>
    <property type="match status" value="10"/>
</dbReference>
<feature type="disulfide bond" evidence="6">
    <location>
        <begin position="955"/>
        <end position="965"/>
    </location>
</feature>
<feature type="domain" description="SEA" evidence="8">
    <location>
        <begin position="1268"/>
        <end position="1376"/>
    </location>
</feature>
<feature type="domain" description="EGF-like" evidence="9">
    <location>
        <begin position="1199"/>
        <end position="1234"/>
    </location>
</feature>
<evidence type="ECO:0000256" key="4">
    <source>
        <dbReference type="ARBA" id="ARBA00023157"/>
    </source>
</evidence>
<feature type="disulfide bond" evidence="6">
    <location>
        <begin position="865"/>
        <end position="874"/>
    </location>
</feature>
<dbReference type="InterPro" id="IPR058727">
    <property type="entry name" value="Helical_Vwde"/>
</dbReference>
<keyword evidence="5" id="KW-0325">Glycoprotein</keyword>
<dbReference type="SUPFAM" id="SSF57196">
    <property type="entry name" value="EGF/Laminin"/>
    <property type="match status" value="4"/>
</dbReference>
<keyword evidence="7" id="KW-0812">Transmembrane</keyword>
<comment type="caution">
    <text evidence="10">The sequence shown here is derived from an EMBL/GenBank/DDBJ whole genome shotgun (WGS) entry which is preliminary data.</text>
</comment>
<dbReference type="EMBL" id="CALNXI010000332">
    <property type="protein sequence ID" value="CAH3025004.1"/>
    <property type="molecule type" value="Genomic_DNA"/>
</dbReference>
<evidence type="ECO:0000256" key="7">
    <source>
        <dbReference type="SAM" id="Phobius"/>
    </source>
</evidence>
<evidence type="ECO:0000259" key="9">
    <source>
        <dbReference type="PROSITE" id="PS50026"/>
    </source>
</evidence>
<feature type="disulfide bond" evidence="6">
    <location>
        <begin position="1013"/>
        <end position="1022"/>
    </location>
</feature>
<dbReference type="Proteomes" id="UP001159427">
    <property type="component" value="Unassembled WGS sequence"/>
</dbReference>
<dbReference type="Pfam" id="PF00008">
    <property type="entry name" value="EGF"/>
    <property type="match status" value="2"/>
</dbReference>
<dbReference type="InterPro" id="IPR000082">
    <property type="entry name" value="SEA_dom"/>
</dbReference>